<evidence type="ECO:0000259" key="6">
    <source>
        <dbReference type="PROSITE" id="PS51265"/>
    </source>
</evidence>
<keyword evidence="3" id="KW-0862">Zinc</keyword>
<gene>
    <name evidence="7" type="ORF">HK099_007866</name>
</gene>
<organism evidence="7 8">
    <name type="scientific">Clydaea vesicula</name>
    <dbReference type="NCBI Taxonomy" id="447962"/>
    <lineage>
        <taxon>Eukaryota</taxon>
        <taxon>Fungi</taxon>
        <taxon>Fungi incertae sedis</taxon>
        <taxon>Chytridiomycota</taxon>
        <taxon>Chytridiomycota incertae sedis</taxon>
        <taxon>Chytridiomycetes</taxon>
        <taxon>Lobulomycetales</taxon>
        <taxon>Lobulomycetaceae</taxon>
        <taxon>Clydaea</taxon>
    </lineage>
</organism>
<evidence type="ECO:0000256" key="4">
    <source>
        <dbReference type="PROSITE-ProRule" id="PRU00600"/>
    </source>
</evidence>
<name>A0AAD5U9A1_9FUNG</name>
<evidence type="ECO:0008006" key="9">
    <source>
        <dbReference type="Google" id="ProtNLM"/>
    </source>
</evidence>
<dbReference type="Proteomes" id="UP001211065">
    <property type="component" value="Unassembled WGS sequence"/>
</dbReference>
<dbReference type="SMART" id="SM00586">
    <property type="entry name" value="ZnF_DBF"/>
    <property type="match status" value="1"/>
</dbReference>
<reference evidence="7" key="1">
    <citation type="submission" date="2020-05" db="EMBL/GenBank/DDBJ databases">
        <title>Phylogenomic resolution of chytrid fungi.</title>
        <authorList>
            <person name="Stajich J.E."/>
            <person name="Amses K."/>
            <person name="Simmons R."/>
            <person name="Seto K."/>
            <person name="Myers J."/>
            <person name="Bonds A."/>
            <person name="Quandt C.A."/>
            <person name="Barry K."/>
            <person name="Liu P."/>
            <person name="Grigoriev I."/>
            <person name="Longcore J.E."/>
            <person name="James T.Y."/>
        </authorList>
    </citation>
    <scope>NUCLEOTIDE SEQUENCE</scope>
    <source>
        <strain evidence="7">JEL0476</strain>
    </source>
</reference>
<dbReference type="GO" id="GO:0003676">
    <property type="term" value="F:nucleic acid binding"/>
    <property type="evidence" value="ECO:0007669"/>
    <property type="project" value="InterPro"/>
</dbReference>
<keyword evidence="1" id="KW-0479">Metal-binding</keyword>
<keyword evidence="2 4" id="KW-0863">Zinc-finger</keyword>
<sequence length="993" mass="112717">MHGRKVLHSYSYRCSINKEDHLHSTELFKFAAENNIKIWPLAKFEALIKKLEEVEIPQLTLRCALRLNGLNGKPSNFHNVLKSSLFKEFRGHYLLIQDSSGIFQPIGNKEYLCGETYWPIIDFSSPPGSSAFKSFNFPRDLYIEDNFDEDGELIVTKKDFELNKLLLKHSAGKDTHYKLTGKSFYKKHGYCEICHVNYNAYSEHILTKKHVFYMKDEEKFKPLDMLIKRIKRAPIQNSRILYSTESKLKNVHAFQYSSDVDSECSSDFAEYMRNDPSAKGNMFHEVMKGLKDCPVHSNMSVKSFAKAMQSSLQSFMDKMPDNSHPLHQLQLQPDALDDTYNESVISSSDGCEEDDAATEDAKKLCFIENPKIDEKSLLKMGEKDQFFDDSRTKEESSISDLTELAELENAYEIDEQSCFNTSSEKGNAVLQLVTAPQGLPDDTNAIELKSDASNTFSSVNMNTTSYRQVDAGMTTELKNDAMETNQIVAIPVHLQNQSVSDSAMQDEKVISSLKNNPESQQSASKLLESSSIFFLPQKEAMPDIPKAVDEEESSLHIALNTSVEVRKSQNLPLTTEREIGINTSCLPNIDITIGNTLLKTTNKSDIFCNVNFSEAESLLSRKNEESTNIPADSTTVQVPETETHFEEGNVQKQQNESEEINLSQKTNSTENTIKTGINSVTVEEAKLSAGHFAFVKDMPQCNGEETTSFKSSGLHEGTEIKENLAEDLINIYDTEVDICNMESSDENTNLSIDQENEKLSTKTNRCASEIAEDFDCKFCHEKFTTHSQIKVHNEKHHPINDIIPKVLTSSVRKTSRNKNDYFLNNQEYIDESNDKFPEDCVKKLTLFEANTIKSKRDSKILSDISDLMISSSRSNFSDTTFKKKEFSNPKNDGFSNFPLIESDSYCRISNLKKTDTDFKSEKVGVKKRKHLIEYELTTSLKNTENTEELIKEHYVNKENDENFSILKNNNSMTDKESCDGNVPSIHNCKKLKF</sequence>
<evidence type="ECO:0000256" key="3">
    <source>
        <dbReference type="ARBA" id="ARBA00022833"/>
    </source>
</evidence>
<dbReference type="Pfam" id="PF07535">
    <property type="entry name" value="zf-DBF"/>
    <property type="match status" value="1"/>
</dbReference>
<proteinExistence type="predicted"/>
<evidence type="ECO:0000256" key="2">
    <source>
        <dbReference type="ARBA" id="ARBA00022771"/>
    </source>
</evidence>
<protein>
    <recommendedName>
        <fullName evidence="9">C2H2-type domain-containing protein</fullName>
    </recommendedName>
</protein>
<dbReference type="InterPro" id="IPR038545">
    <property type="entry name" value="Znf_DBF_sf"/>
</dbReference>
<dbReference type="GO" id="GO:0008270">
    <property type="term" value="F:zinc ion binding"/>
    <property type="evidence" value="ECO:0007669"/>
    <property type="project" value="UniProtKB-KW"/>
</dbReference>
<feature type="domain" description="DBF4-type" evidence="6">
    <location>
        <begin position="184"/>
        <end position="233"/>
    </location>
</feature>
<dbReference type="PROSITE" id="PS51265">
    <property type="entry name" value="ZF_DBF4"/>
    <property type="match status" value="1"/>
</dbReference>
<comment type="caution">
    <text evidence="7">The sequence shown here is derived from an EMBL/GenBank/DDBJ whole genome shotgun (WGS) entry which is preliminary data.</text>
</comment>
<dbReference type="InterPro" id="IPR013087">
    <property type="entry name" value="Znf_C2H2_type"/>
</dbReference>
<dbReference type="Gene3D" id="6.10.250.3410">
    <property type="entry name" value="DBF zinc finger"/>
    <property type="match status" value="1"/>
</dbReference>
<dbReference type="PROSITE" id="PS50157">
    <property type="entry name" value="ZINC_FINGER_C2H2_2"/>
    <property type="match status" value="1"/>
</dbReference>
<evidence type="ECO:0000313" key="7">
    <source>
        <dbReference type="EMBL" id="KAJ3224822.1"/>
    </source>
</evidence>
<keyword evidence="8" id="KW-1185">Reference proteome</keyword>
<evidence type="ECO:0000313" key="8">
    <source>
        <dbReference type="Proteomes" id="UP001211065"/>
    </source>
</evidence>
<evidence type="ECO:0000259" key="5">
    <source>
        <dbReference type="PROSITE" id="PS50157"/>
    </source>
</evidence>
<dbReference type="AlphaFoldDB" id="A0AAD5U9A1"/>
<feature type="domain" description="C2H2-type" evidence="5">
    <location>
        <begin position="774"/>
        <end position="796"/>
    </location>
</feature>
<accession>A0AAD5U9A1</accession>
<dbReference type="InterPro" id="IPR006572">
    <property type="entry name" value="Znf_DBF"/>
</dbReference>
<evidence type="ECO:0000256" key="1">
    <source>
        <dbReference type="ARBA" id="ARBA00022723"/>
    </source>
</evidence>
<dbReference type="EMBL" id="JADGJW010000080">
    <property type="protein sequence ID" value="KAJ3224822.1"/>
    <property type="molecule type" value="Genomic_DNA"/>
</dbReference>